<dbReference type="GO" id="GO:0006508">
    <property type="term" value="P:proteolysis"/>
    <property type="evidence" value="ECO:0007669"/>
    <property type="project" value="InterPro"/>
</dbReference>
<comment type="caution">
    <text evidence="3">The sequence shown here is derived from an EMBL/GenBank/DDBJ whole genome shotgun (WGS) entry which is preliminary data.</text>
</comment>
<dbReference type="SUPFAM" id="SSF52096">
    <property type="entry name" value="ClpP/crotonase"/>
    <property type="match status" value="1"/>
</dbReference>
<dbReference type="GO" id="GO:0008236">
    <property type="term" value="F:serine-type peptidase activity"/>
    <property type="evidence" value="ECO:0007669"/>
    <property type="project" value="InterPro"/>
</dbReference>
<dbReference type="Gene3D" id="3.90.226.10">
    <property type="entry name" value="2-enoyl-CoA Hydratase, Chain A, domain 1"/>
    <property type="match status" value="1"/>
</dbReference>
<feature type="domain" description="PDZ" evidence="2">
    <location>
        <begin position="145"/>
        <end position="200"/>
    </location>
</feature>
<dbReference type="InterPro" id="IPR001478">
    <property type="entry name" value="PDZ"/>
</dbReference>
<gene>
    <name evidence="3" type="ORF">GJJ64_04355</name>
</gene>
<dbReference type="InterPro" id="IPR005151">
    <property type="entry name" value="Tail-specific_protease"/>
</dbReference>
<evidence type="ECO:0000256" key="1">
    <source>
        <dbReference type="SAM" id="MobiDB-lite"/>
    </source>
</evidence>
<protein>
    <recommendedName>
        <fullName evidence="2">PDZ domain-containing protein</fullName>
    </recommendedName>
</protein>
<proteinExistence type="predicted"/>
<name>A0A7K0FKC3_9SPHI</name>
<dbReference type="PANTHER" id="PTHR32060">
    <property type="entry name" value="TAIL-SPECIFIC PROTEASE"/>
    <property type="match status" value="1"/>
</dbReference>
<evidence type="ECO:0000313" key="4">
    <source>
        <dbReference type="Proteomes" id="UP000462931"/>
    </source>
</evidence>
<dbReference type="InterPro" id="IPR029045">
    <property type="entry name" value="ClpP/crotonase-like_dom_sf"/>
</dbReference>
<dbReference type="GO" id="GO:0007165">
    <property type="term" value="P:signal transduction"/>
    <property type="evidence" value="ECO:0007669"/>
    <property type="project" value="TreeGrafter"/>
</dbReference>
<dbReference type="SUPFAM" id="SSF50156">
    <property type="entry name" value="PDZ domain-like"/>
    <property type="match status" value="1"/>
</dbReference>
<dbReference type="InterPro" id="IPR036034">
    <property type="entry name" value="PDZ_sf"/>
</dbReference>
<accession>A0A7K0FKC3</accession>
<evidence type="ECO:0000313" key="3">
    <source>
        <dbReference type="EMBL" id="MRX46416.1"/>
    </source>
</evidence>
<dbReference type="PANTHER" id="PTHR32060:SF30">
    <property type="entry name" value="CARBOXY-TERMINAL PROCESSING PROTEASE CTPA"/>
    <property type="match status" value="1"/>
</dbReference>
<dbReference type="Proteomes" id="UP000462931">
    <property type="component" value="Unassembled WGS sequence"/>
</dbReference>
<dbReference type="AlphaFoldDB" id="A0A7K0FKC3"/>
<dbReference type="PROSITE" id="PS51257">
    <property type="entry name" value="PROKAR_LIPOPROTEIN"/>
    <property type="match status" value="1"/>
</dbReference>
<dbReference type="GO" id="GO:0004175">
    <property type="term" value="F:endopeptidase activity"/>
    <property type="evidence" value="ECO:0007669"/>
    <property type="project" value="TreeGrafter"/>
</dbReference>
<evidence type="ECO:0000259" key="2">
    <source>
        <dbReference type="PROSITE" id="PS50106"/>
    </source>
</evidence>
<keyword evidence="4" id="KW-1185">Reference proteome</keyword>
<feature type="region of interest" description="Disordered" evidence="1">
    <location>
        <begin position="22"/>
        <end position="43"/>
    </location>
</feature>
<organism evidence="3 4">
    <name type="scientific">Pedobacter puniceum</name>
    <dbReference type="NCBI Taxonomy" id="2666136"/>
    <lineage>
        <taxon>Bacteria</taxon>
        <taxon>Pseudomonadati</taxon>
        <taxon>Bacteroidota</taxon>
        <taxon>Sphingobacteriia</taxon>
        <taxon>Sphingobacteriales</taxon>
        <taxon>Sphingobacteriaceae</taxon>
        <taxon>Pedobacter</taxon>
    </lineage>
</organism>
<dbReference type="Gene3D" id="2.30.42.10">
    <property type="match status" value="1"/>
</dbReference>
<dbReference type="GO" id="GO:0030288">
    <property type="term" value="C:outer membrane-bounded periplasmic space"/>
    <property type="evidence" value="ECO:0007669"/>
    <property type="project" value="TreeGrafter"/>
</dbReference>
<dbReference type="RefSeq" id="WP_154286513.1">
    <property type="nucleotide sequence ID" value="NZ_WKJI01000001.1"/>
</dbReference>
<dbReference type="PROSITE" id="PS50106">
    <property type="entry name" value="PDZ"/>
    <property type="match status" value="1"/>
</dbReference>
<feature type="compositionally biased region" description="Low complexity" evidence="1">
    <location>
        <begin position="26"/>
        <end position="43"/>
    </location>
</feature>
<dbReference type="Gene3D" id="3.30.750.170">
    <property type="match status" value="1"/>
</dbReference>
<reference evidence="3 4" key="1">
    <citation type="submission" date="2019-11" db="EMBL/GenBank/DDBJ databases">
        <authorList>
            <person name="Cheng Q."/>
            <person name="Yang Z."/>
        </authorList>
    </citation>
    <scope>NUCLEOTIDE SEQUENCE [LARGE SCALE GENOMIC DNA]</scope>
    <source>
        <strain evidence="3 4">HX-22-1</strain>
    </source>
</reference>
<dbReference type="Pfam" id="PF03572">
    <property type="entry name" value="Peptidase_S41"/>
    <property type="match status" value="1"/>
</dbReference>
<sequence length="541" mass="59638">MFKRFYTIVLLIALGLASCKKDKPAPNNNTNNNNTGNVPTPTTNRAELTKDSIFLYAKQVYLWNDAIPDYSVVKPRDINSSSNQLDNFNALLFKISQYKINPLSNKPYEFYDSNNDNISDEPKFSYIEDLVASGQIAIVNPKKSSVNLNGEGNDTGLNLSYFGSNNSYIMVIRYISPSSPASSTSLTRGDTILTLNGRAFGRELNSNFDNDIFSIVSALESNTVTITGKKIGTRSSFSYTLNKNKYISSPVLKDTVFTETGGKKIGYLAYARFSDETNSVPALNAVFQKFSSAGVTDLIVDLRYNGGGFVSTAEHLVNLIIPSQHNGKKMFSEFFNATMREGKAIILKNQQRRDQSGNITRGNYFDGVDYSVAGNTTNIDKKSGLTNVNRVVFITGPGTASSSELVINSLKPYLGENLKIVGRQSYGKPVGFFPIRIDKYDVYFSMFETQNSLGQGAYYNGFVPDRVVLNDDHSKNFGDKAELNIAQAINFIKYGSFSSSSVASTKGTSVSSSSLNSMKSLDTKDVFSREFKGMIDYPGRK</sequence>
<dbReference type="EMBL" id="WKJI01000001">
    <property type="protein sequence ID" value="MRX46416.1"/>
    <property type="molecule type" value="Genomic_DNA"/>
</dbReference>